<keyword evidence="3" id="KW-1185">Reference proteome</keyword>
<organism evidence="2 3">
    <name type="scientific">Shinella curvata</name>
    <dbReference type="NCBI Taxonomy" id="1817964"/>
    <lineage>
        <taxon>Bacteria</taxon>
        <taxon>Pseudomonadati</taxon>
        <taxon>Pseudomonadota</taxon>
        <taxon>Alphaproteobacteria</taxon>
        <taxon>Hyphomicrobiales</taxon>
        <taxon>Rhizobiaceae</taxon>
        <taxon>Shinella</taxon>
    </lineage>
</organism>
<dbReference type="Pfam" id="PF11154">
    <property type="entry name" value="DUF2934"/>
    <property type="match status" value="1"/>
</dbReference>
<protein>
    <submittedName>
        <fullName evidence="2">DUF2934 domain-containing protein</fullName>
    </submittedName>
</protein>
<comment type="caution">
    <text evidence="2">The sequence shown here is derived from an EMBL/GenBank/DDBJ whole genome shotgun (WGS) entry which is preliminary data.</text>
</comment>
<sequence length="77" mass="8852">MTDADRYEQIRRRAYWIWEEEGSPTGEDLRHWAMAEAEFEASRQRASGDAATTEAPEVEISTGDEPPRKKIKRTEGP</sequence>
<proteinExistence type="predicted"/>
<dbReference type="Proteomes" id="UP001177080">
    <property type="component" value="Unassembled WGS sequence"/>
</dbReference>
<name>A0ABT8XPB4_9HYPH</name>
<evidence type="ECO:0000313" key="3">
    <source>
        <dbReference type="Proteomes" id="UP001177080"/>
    </source>
</evidence>
<accession>A0ABT8XPB4</accession>
<feature type="compositionally biased region" description="Basic and acidic residues" evidence="1">
    <location>
        <begin position="65"/>
        <end position="77"/>
    </location>
</feature>
<evidence type="ECO:0000313" key="2">
    <source>
        <dbReference type="EMBL" id="MDO6125061.1"/>
    </source>
</evidence>
<dbReference type="RefSeq" id="WP_244764207.1">
    <property type="nucleotide sequence ID" value="NZ_JALJCJ010000015.1"/>
</dbReference>
<dbReference type="EMBL" id="WHSC02000021">
    <property type="protein sequence ID" value="MDO6125061.1"/>
    <property type="molecule type" value="Genomic_DNA"/>
</dbReference>
<feature type="region of interest" description="Disordered" evidence="1">
    <location>
        <begin position="40"/>
        <end position="77"/>
    </location>
</feature>
<reference evidence="2" key="1">
    <citation type="submission" date="2022-04" db="EMBL/GenBank/DDBJ databases">
        <title>Shinella lacus sp. nov., a novel member of the genus Shinella from water.</title>
        <authorList>
            <person name="Deng Y."/>
        </authorList>
    </citation>
    <scope>NUCLEOTIDE SEQUENCE</scope>
    <source>
        <strain evidence="2">JCM 31239</strain>
    </source>
</reference>
<gene>
    <name evidence="2" type="ORF">GB928_028160</name>
</gene>
<dbReference type="InterPro" id="IPR021327">
    <property type="entry name" value="DUF2934"/>
</dbReference>
<evidence type="ECO:0000256" key="1">
    <source>
        <dbReference type="SAM" id="MobiDB-lite"/>
    </source>
</evidence>